<dbReference type="GO" id="GO:0005096">
    <property type="term" value="F:GTPase activator activity"/>
    <property type="evidence" value="ECO:0007669"/>
    <property type="project" value="InterPro"/>
</dbReference>
<dbReference type="PANTHER" id="PTHR24113:SF15">
    <property type="entry name" value="NACHT DOMAIN-CONTAINING PROTEIN"/>
    <property type="match status" value="1"/>
</dbReference>
<dbReference type="GO" id="GO:0031267">
    <property type="term" value="F:small GTPase binding"/>
    <property type="evidence" value="ECO:0007669"/>
    <property type="project" value="TreeGrafter"/>
</dbReference>
<dbReference type="InterPro" id="IPR001611">
    <property type="entry name" value="Leu-rich_rpt"/>
</dbReference>
<dbReference type="OrthoDB" id="341587at2759"/>
<sequence>MKKGNLAATAAKKAQDTQAEKRAALLKQEQQKQFDNYEIALQITKARKRNEEAFPSTDIETLVEMAIKVVAANFQLYPHMNGVADDAEGTKVKREIVKLADRRLPVTTTGRNIDFEFYWEDKCNGQLKNCRREDHGLSYKQAFIERHIQKLLEEHKAEAGIDELKKELFACRYEVFCLNITKLMSHLDMSIVFKNLPNLSYLTITYGAKHVGMDYERPLFGMKMSDAKIFSDCLRQTQNLIFLSMPGNLIDDDLISILIKGLMLNKTISQLDLSHNKISNSGARKLAKYLLSSKILTHMNLCDNSIHYEGSRYLAQALKVNKSLRHLNLKLNRIDDKGGAKLCTDLLNNNSELESLSLSSNSLGHMFCESLAEFLKLNRTIKQLDISCNFIDDSNASTLKDSLESNTNIIDVDVRNNQLSEGIEREINEIVTRNLLMSKKIPYQRVPEQFITRYKQEGGSSAAAGNPAPGKQATIGGQTEGGIKESPLKNNE</sequence>
<evidence type="ECO:0000256" key="1">
    <source>
        <dbReference type="SAM" id="MobiDB-lite"/>
    </source>
</evidence>
<dbReference type="InterPro" id="IPR032675">
    <property type="entry name" value="LRR_dom_sf"/>
</dbReference>
<dbReference type="Proteomes" id="UP000785679">
    <property type="component" value="Unassembled WGS sequence"/>
</dbReference>
<gene>
    <name evidence="3" type="ORF">FGO68_gene11737</name>
    <name evidence="2" type="ORF">FGO68_gene13822</name>
</gene>
<dbReference type="AlphaFoldDB" id="A0A8J8NDT2"/>
<keyword evidence="4" id="KW-1185">Reference proteome</keyword>
<dbReference type="EMBL" id="RRYP01006521">
    <property type="protein sequence ID" value="TNV81141.1"/>
    <property type="molecule type" value="Genomic_DNA"/>
</dbReference>
<dbReference type="Pfam" id="PF13516">
    <property type="entry name" value="LRR_6"/>
    <property type="match status" value="2"/>
</dbReference>
<feature type="compositionally biased region" description="Low complexity" evidence="1">
    <location>
        <begin position="458"/>
        <end position="470"/>
    </location>
</feature>
<organism evidence="2 4">
    <name type="scientific">Halteria grandinella</name>
    <dbReference type="NCBI Taxonomy" id="5974"/>
    <lineage>
        <taxon>Eukaryota</taxon>
        <taxon>Sar</taxon>
        <taxon>Alveolata</taxon>
        <taxon>Ciliophora</taxon>
        <taxon>Intramacronucleata</taxon>
        <taxon>Spirotrichea</taxon>
        <taxon>Stichotrichia</taxon>
        <taxon>Sporadotrichida</taxon>
        <taxon>Halteriidae</taxon>
        <taxon>Halteria</taxon>
    </lineage>
</organism>
<comment type="caution">
    <text evidence="2">The sequence shown here is derived from an EMBL/GenBank/DDBJ whole genome shotgun (WGS) entry which is preliminary data.</text>
</comment>
<dbReference type="GO" id="GO:0048471">
    <property type="term" value="C:perinuclear region of cytoplasm"/>
    <property type="evidence" value="ECO:0007669"/>
    <property type="project" value="TreeGrafter"/>
</dbReference>
<dbReference type="EMBL" id="RRYP01019130">
    <property type="protein sequence ID" value="TNV73357.1"/>
    <property type="molecule type" value="Genomic_DNA"/>
</dbReference>
<dbReference type="GO" id="GO:0005634">
    <property type="term" value="C:nucleus"/>
    <property type="evidence" value="ECO:0007669"/>
    <property type="project" value="TreeGrafter"/>
</dbReference>
<dbReference type="GO" id="GO:0006913">
    <property type="term" value="P:nucleocytoplasmic transport"/>
    <property type="evidence" value="ECO:0007669"/>
    <property type="project" value="TreeGrafter"/>
</dbReference>
<dbReference type="SMART" id="SM00368">
    <property type="entry name" value="LRR_RI"/>
    <property type="match status" value="5"/>
</dbReference>
<accession>A0A8J8NDT2</accession>
<proteinExistence type="predicted"/>
<reference evidence="2" key="1">
    <citation type="submission" date="2019-06" db="EMBL/GenBank/DDBJ databases">
        <authorList>
            <person name="Zheng W."/>
        </authorList>
    </citation>
    <scope>NUCLEOTIDE SEQUENCE</scope>
    <source>
        <strain evidence="2">QDHG01</strain>
    </source>
</reference>
<evidence type="ECO:0000313" key="3">
    <source>
        <dbReference type="EMBL" id="TNV81141.1"/>
    </source>
</evidence>
<dbReference type="Gene3D" id="3.80.10.10">
    <property type="entry name" value="Ribonuclease Inhibitor"/>
    <property type="match status" value="2"/>
</dbReference>
<dbReference type="InterPro" id="IPR027038">
    <property type="entry name" value="RanGap"/>
</dbReference>
<protein>
    <submittedName>
        <fullName evidence="2">Uncharacterized protein</fullName>
    </submittedName>
</protein>
<evidence type="ECO:0000313" key="4">
    <source>
        <dbReference type="Proteomes" id="UP000785679"/>
    </source>
</evidence>
<feature type="region of interest" description="Disordered" evidence="1">
    <location>
        <begin position="457"/>
        <end position="492"/>
    </location>
</feature>
<dbReference type="GO" id="GO:0005829">
    <property type="term" value="C:cytosol"/>
    <property type="evidence" value="ECO:0007669"/>
    <property type="project" value="TreeGrafter"/>
</dbReference>
<feature type="compositionally biased region" description="Basic and acidic residues" evidence="1">
    <location>
        <begin position="482"/>
        <end position="492"/>
    </location>
</feature>
<name>A0A8J8NDT2_HALGN</name>
<dbReference type="PANTHER" id="PTHR24113">
    <property type="entry name" value="RAN GTPASE-ACTIVATING PROTEIN 1"/>
    <property type="match status" value="1"/>
</dbReference>
<dbReference type="SUPFAM" id="SSF52047">
    <property type="entry name" value="RNI-like"/>
    <property type="match status" value="1"/>
</dbReference>
<evidence type="ECO:0000313" key="2">
    <source>
        <dbReference type="EMBL" id="TNV73357.1"/>
    </source>
</evidence>